<reference evidence="2 3" key="1">
    <citation type="submission" date="2024-01" db="EMBL/GenBank/DDBJ databases">
        <title>Seven novel Bacillus-like species.</title>
        <authorList>
            <person name="Liu G."/>
        </authorList>
    </citation>
    <scope>NUCLEOTIDE SEQUENCE [LARGE SCALE GENOMIC DNA]</scope>
    <source>
        <strain evidence="2 3">FJAT-51614</strain>
    </source>
</reference>
<organism evidence="2 3">
    <name type="scientific">Psychrobacillus mangrovi</name>
    <dbReference type="NCBI Taxonomy" id="3117745"/>
    <lineage>
        <taxon>Bacteria</taxon>
        <taxon>Bacillati</taxon>
        <taxon>Bacillota</taxon>
        <taxon>Bacilli</taxon>
        <taxon>Bacillales</taxon>
        <taxon>Bacillaceae</taxon>
        <taxon>Psychrobacillus</taxon>
    </lineage>
</organism>
<dbReference type="Proteomes" id="UP001364890">
    <property type="component" value="Unassembled WGS sequence"/>
</dbReference>
<evidence type="ECO:0008006" key="4">
    <source>
        <dbReference type="Google" id="ProtNLM"/>
    </source>
</evidence>
<protein>
    <recommendedName>
        <fullName evidence="4">YtxH domain-containing protein</fullName>
    </recommendedName>
</protein>
<dbReference type="EMBL" id="JBAWSY010000002">
    <property type="protein sequence ID" value="MEI4768785.1"/>
    <property type="molecule type" value="Genomic_DNA"/>
</dbReference>
<proteinExistence type="predicted"/>
<feature type="compositionally biased region" description="Basic and acidic residues" evidence="1">
    <location>
        <begin position="121"/>
        <end position="133"/>
    </location>
</feature>
<dbReference type="RefSeq" id="WP_336496338.1">
    <property type="nucleotide sequence ID" value="NZ_JBAWSY010000002.1"/>
</dbReference>
<accession>A0ABU8F1F3</accession>
<gene>
    <name evidence="2" type="ORF">WAX74_03810</name>
</gene>
<comment type="caution">
    <text evidence="2">The sequence shown here is derived from an EMBL/GenBank/DDBJ whole genome shotgun (WGS) entry which is preliminary data.</text>
</comment>
<feature type="compositionally biased region" description="Polar residues" evidence="1">
    <location>
        <begin position="75"/>
        <end position="88"/>
    </location>
</feature>
<keyword evidence="3" id="KW-1185">Reference proteome</keyword>
<feature type="region of interest" description="Disordered" evidence="1">
    <location>
        <begin position="24"/>
        <end position="133"/>
    </location>
</feature>
<evidence type="ECO:0000256" key="1">
    <source>
        <dbReference type="SAM" id="MobiDB-lite"/>
    </source>
</evidence>
<sequence length="133" mass="15048">MERGNKRAFLLGGITAVALMYINKESSKTKMKNTKTKAKSYIDSQKHKPNLATKTGFSDPQDPDDNRMVEEGAMTSVQYFNENVQDNNSKSESKKAYPKSHKKKLPESEESLQADNNDSPAKQENHTEHELKN</sequence>
<evidence type="ECO:0000313" key="3">
    <source>
        <dbReference type="Proteomes" id="UP001364890"/>
    </source>
</evidence>
<name>A0ABU8F1F3_9BACI</name>
<feature type="compositionally biased region" description="Basic residues" evidence="1">
    <location>
        <begin position="29"/>
        <end position="38"/>
    </location>
</feature>
<feature type="compositionally biased region" description="Polar residues" evidence="1">
    <location>
        <begin position="111"/>
        <end position="120"/>
    </location>
</feature>
<evidence type="ECO:0000313" key="2">
    <source>
        <dbReference type="EMBL" id="MEI4768785.1"/>
    </source>
</evidence>